<dbReference type="Gene3D" id="1.10.1220.10">
    <property type="entry name" value="Met repressor-like"/>
    <property type="match status" value="1"/>
</dbReference>
<feature type="region of interest" description="Disordered" evidence="1">
    <location>
        <begin position="47"/>
        <end position="66"/>
    </location>
</feature>
<evidence type="ECO:0000256" key="1">
    <source>
        <dbReference type="SAM" id="MobiDB-lite"/>
    </source>
</evidence>
<dbReference type="SUPFAM" id="SSF47598">
    <property type="entry name" value="Ribbon-helix-helix"/>
    <property type="match status" value="1"/>
</dbReference>
<gene>
    <name evidence="2" type="ORF">A6D6_02277</name>
</gene>
<dbReference type="InterPro" id="IPR010985">
    <property type="entry name" value="Ribbon_hlx_hlx"/>
</dbReference>
<accession>A0ABQ6Y7X7</accession>
<evidence type="ECO:0008006" key="4">
    <source>
        <dbReference type="Google" id="ProtNLM"/>
    </source>
</evidence>
<organism evidence="2 3">
    <name type="scientific">Alcanivorax xiamenensis</name>
    <dbReference type="NCBI Taxonomy" id="1177156"/>
    <lineage>
        <taxon>Bacteria</taxon>
        <taxon>Pseudomonadati</taxon>
        <taxon>Pseudomonadota</taxon>
        <taxon>Gammaproteobacteria</taxon>
        <taxon>Oceanospirillales</taxon>
        <taxon>Alcanivoracaceae</taxon>
        <taxon>Alcanivorax</taxon>
    </lineage>
</organism>
<keyword evidence="3" id="KW-1185">Reference proteome</keyword>
<reference evidence="2 3" key="1">
    <citation type="submission" date="2012-09" db="EMBL/GenBank/DDBJ databases">
        <title>Genome Sequence of alkane-degrading Bacterium Alcanivorax sp. 6-D-6.</title>
        <authorList>
            <person name="Lai Q."/>
            <person name="Shao Z."/>
        </authorList>
    </citation>
    <scope>NUCLEOTIDE SEQUENCE [LARGE SCALE GENOMIC DNA]</scope>
    <source>
        <strain evidence="2 3">6-D-6</strain>
    </source>
</reference>
<dbReference type="EMBL" id="AQPF01000016">
    <property type="protein sequence ID" value="KAF0805471.1"/>
    <property type="molecule type" value="Genomic_DNA"/>
</dbReference>
<proteinExistence type="predicted"/>
<sequence>MLFKHLHDGLKVNSCPSAVLCIILRASQPRQLFIMEQIDFVDQQQNLPTTPKRAPRMRRTGSVRAGHRRLTADIPADLHKRLKMQALREDRSVTDLIVHAAEYYLRKV</sequence>
<comment type="caution">
    <text evidence="2">The sequence shown here is derived from an EMBL/GenBank/DDBJ whole genome shotgun (WGS) entry which is preliminary data.</text>
</comment>
<name>A0ABQ6Y7X7_9GAMM</name>
<evidence type="ECO:0000313" key="2">
    <source>
        <dbReference type="EMBL" id="KAF0805471.1"/>
    </source>
</evidence>
<dbReference type="Proteomes" id="UP000771797">
    <property type="component" value="Unassembled WGS sequence"/>
</dbReference>
<dbReference type="InterPro" id="IPR013321">
    <property type="entry name" value="Arc_rbn_hlx_hlx"/>
</dbReference>
<feature type="compositionally biased region" description="Basic residues" evidence="1">
    <location>
        <begin position="53"/>
        <end position="66"/>
    </location>
</feature>
<evidence type="ECO:0000313" key="3">
    <source>
        <dbReference type="Proteomes" id="UP000771797"/>
    </source>
</evidence>
<protein>
    <recommendedName>
        <fullName evidence="4">Ribbon-helix-helix protein CopG domain-containing protein</fullName>
    </recommendedName>
</protein>